<reference evidence="1 2" key="1">
    <citation type="submission" date="2019-07" db="EMBL/GenBank/DDBJ databases">
        <title>Quadrisphaera sp. strain DD2A genome sequencing and assembly.</title>
        <authorList>
            <person name="Kim I."/>
        </authorList>
    </citation>
    <scope>NUCLEOTIDE SEQUENCE [LARGE SCALE GENOMIC DNA]</scope>
    <source>
        <strain evidence="1 2">DD2A</strain>
    </source>
</reference>
<name>A0A5C8ZDS5_9ACTN</name>
<comment type="caution">
    <text evidence="1">The sequence shown here is derived from an EMBL/GenBank/DDBJ whole genome shotgun (WGS) entry which is preliminary data.</text>
</comment>
<organism evidence="1 2">
    <name type="scientific">Quadrisphaera setariae</name>
    <dbReference type="NCBI Taxonomy" id="2593304"/>
    <lineage>
        <taxon>Bacteria</taxon>
        <taxon>Bacillati</taxon>
        <taxon>Actinomycetota</taxon>
        <taxon>Actinomycetes</taxon>
        <taxon>Kineosporiales</taxon>
        <taxon>Kineosporiaceae</taxon>
        <taxon>Quadrisphaera</taxon>
    </lineage>
</organism>
<evidence type="ECO:0000313" key="1">
    <source>
        <dbReference type="EMBL" id="TXR55449.1"/>
    </source>
</evidence>
<dbReference type="AlphaFoldDB" id="A0A5C8ZDS5"/>
<evidence type="ECO:0000313" key="2">
    <source>
        <dbReference type="Proteomes" id="UP000321234"/>
    </source>
</evidence>
<accession>A0A5C8ZDS5</accession>
<dbReference type="RefSeq" id="WP_147927025.1">
    <property type="nucleotide sequence ID" value="NZ_VKAC01000008.1"/>
</dbReference>
<protein>
    <submittedName>
        <fullName evidence="1">Uncharacterized protein</fullName>
    </submittedName>
</protein>
<dbReference type="EMBL" id="VKAC01000008">
    <property type="protein sequence ID" value="TXR55449.1"/>
    <property type="molecule type" value="Genomic_DNA"/>
</dbReference>
<dbReference type="Proteomes" id="UP000321234">
    <property type="component" value="Unassembled WGS sequence"/>
</dbReference>
<gene>
    <name evidence="1" type="ORF">FMM08_14095</name>
</gene>
<keyword evidence="2" id="KW-1185">Reference proteome</keyword>
<proteinExistence type="predicted"/>
<dbReference type="OrthoDB" id="10007531at2"/>
<sequence length="184" mass="19776">MVSRTRRVRRLRLAAAGAAAALVLTGTGVWLATTPTPPSVPVPLSLLQRHDLHARVLLVAREVEDPSSTPSPQERATHLADRADLRGEAVTDVAAYAQKTADEQAVLARTGSPVTDTEVELESMSATRQLGGPLRVCARIHSTHDVQTGPAWQEVTPWVFTVDPGDQHITDVEVQDWDGGGHTC</sequence>